<dbReference type="PROSITE" id="PS00300">
    <property type="entry name" value="SRP54"/>
    <property type="match status" value="1"/>
</dbReference>
<dbReference type="Gene3D" id="1.10.260.30">
    <property type="entry name" value="Signal recognition particle, SRP54 subunit, M-domain"/>
    <property type="match status" value="1"/>
</dbReference>
<dbReference type="GO" id="GO:0005525">
    <property type="term" value="F:GTP binding"/>
    <property type="evidence" value="ECO:0007669"/>
    <property type="project" value="UniProtKB-UniRule"/>
</dbReference>
<evidence type="ECO:0000256" key="8">
    <source>
        <dbReference type="ARBA" id="ARBA00048027"/>
    </source>
</evidence>
<keyword evidence="2 9" id="KW-0547">Nucleotide-binding</keyword>
<dbReference type="InterPro" id="IPR036891">
    <property type="entry name" value="Signal_recog_part_SRP54_M_sf"/>
</dbReference>
<evidence type="ECO:0000256" key="7">
    <source>
        <dbReference type="ARBA" id="ARBA00023274"/>
    </source>
</evidence>
<dbReference type="NCBIfam" id="TIGR00959">
    <property type="entry name" value="ffh"/>
    <property type="match status" value="1"/>
</dbReference>
<dbReference type="GO" id="GO:0008312">
    <property type="term" value="F:7S RNA binding"/>
    <property type="evidence" value="ECO:0007669"/>
    <property type="project" value="InterPro"/>
</dbReference>
<feature type="domain" description="SRP54-type proteins GTP-binding" evidence="10">
    <location>
        <begin position="268"/>
        <end position="281"/>
    </location>
</feature>
<evidence type="ECO:0000259" key="10">
    <source>
        <dbReference type="PROSITE" id="PS00300"/>
    </source>
</evidence>
<comment type="caution">
    <text evidence="11">The sequence shown here is derived from an EMBL/GenBank/DDBJ whole genome shotgun (WGS) entry which is preliminary data.</text>
</comment>
<protein>
    <recommendedName>
        <fullName evidence="9">Signal recognition particle protein</fullName>
        <ecNumber evidence="9">3.6.5.4</ecNumber>
    </recommendedName>
    <alternativeName>
        <fullName evidence="9">Fifty-four homolog</fullName>
    </alternativeName>
</protein>
<dbReference type="GO" id="GO:0003924">
    <property type="term" value="F:GTPase activity"/>
    <property type="evidence" value="ECO:0007669"/>
    <property type="project" value="UniProtKB-UniRule"/>
</dbReference>
<comment type="similarity">
    <text evidence="1 9">Belongs to the GTP-binding SRP family. SRP54 subfamily.</text>
</comment>
<dbReference type="Pfam" id="PF00448">
    <property type="entry name" value="SRP54"/>
    <property type="match status" value="1"/>
</dbReference>
<dbReference type="SUPFAM" id="SSF47446">
    <property type="entry name" value="Signal peptide-binding domain"/>
    <property type="match status" value="1"/>
</dbReference>
<feature type="binding site" evidence="9">
    <location>
        <begin position="189"/>
        <end position="193"/>
    </location>
    <ligand>
        <name>GTP</name>
        <dbReference type="ChEBI" id="CHEBI:37565"/>
    </ligand>
</feature>
<dbReference type="InterPro" id="IPR022941">
    <property type="entry name" value="SRP54"/>
</dbReference>
<dbReference type="SMART" id="SM00962">
    <property type="entry name" value="SRP54"/>
    <property type="match status" value="1"/>
</dbReference>
<comment type="catalytic activity">
    <reaction evidence="8 9">
        <text>GTP + H2O = GDP + phosphate + H(+)</text>
        <dbReference type="Rhea" id="RHEA:19669"/>
        <dbReference type="ChEBI" id="CHEBI:15377"/>
        <dbReference type="ChEBI" id="CHEBI:15378"/>
        <dbReference type="ChEBI" id="CHEBI:37565"/>
        <dbReference type="ChEBI" id="CHEBI:43474"/>
        <dbReference type="ChEBI" id="CHEBI:58189"/>
        <dbReference type="EC" id="3.6.5.4"/>
    </reaction>
</comment>
<dbReference type="GO" id="GO:0048500">
    <property type="term" value="C:signal recognition particle"/>
    <property type="evidence" value="ECO:0007669"/>
    <property type="project" value="UniProtKB-UniRule"/>
</dbReference>
<evidence type="ECO:0000313" key="12">
    <source>
        <dbReference type="Proteomes" id="UP000179243"/>
    </source>
</evidence>
<sequence length="446" mass="49085">MMFATLSDRLESIFKTLRGQGKITEQNIKDSMRDIRRALLEADVNYKVAKDFVQKVMDRALGTEVQNSITPGQLIVKIVHNELTALLGGTSSEFSFIGPAPHKIMMVGLQGSGKTTMSAKLALYYRKKGKRPMLVAADVYRPAAIKQLEILGKSIQVPVFIGDQKNPVAICREATGQSEKEACDLIIFDTAGRLHVDAEMMRELEKIAAAEKPNEIFFTADAMTGQDAVNSAIAFNDRLNFTGVVLTKLDGDSRGGAALSILAVTGKPVRFAGIGEKIDQIELFHPDRLASRILGMGDIVSLVEKAQENIKVEEARELEKKMLRAQFTLEDFKNQLAQIKKMGPLDQLLGLIPGVGKQLKGLQVDEKAFSSIEAIINSMTKKERAKPVIIDGSRRKRIAMGSGCAVNEVNKLLKQFTDMQKMMKNMGKMMGNMKAGKGLMGRMQFS</sequence>
<dbReference type="HAMAP" id="MF_00306">
    <property type="entry name" value="SRP54"/>
    <property type="match status" value="1"/>
</dbReference>
<keyword evidence="9" id="KW-0963">Cytoplasm</keyword>
<dbReference type="InterPro" id="IPR004125">
    <property type="entry name" value="Signal_recog_particle_SRP54_M"/>
</dbReference>
<keyword evidence="5 9" id="KW-0342">GTP-binding</keyword>
<evidence type="ECO:0000256" key="4">
    <source>
        <dbReference type="ARBA" id="ARBA00022884"/>
    </source>
</evidence>
<organism evidence="11 12">
    <name type="scientific">Candidatus Raymondbacteria bacterium RIFOXYD12_FULL_49_13</name>
    <dbReference type="NCBI Taxonomy" id="1817890"/>
    <lineage>
        <taxon>Bacteria</taxon>
        <taxon>Raymondiibacteriota</taxon>
    </lineage>
</organism>
<dbReference type="GO" id="GO:0006614">
    <property type="term" value="P:SRP-dependent cotranslational protein targeting to membrane"/>
    <property type="evidence" value="ECO:0007669"/>
    <property type="project" value="InterPro"/>
</dbReference>
<dbReference type="Proteomes" id="UP000179243">
    <property type="component" value="Unassembled WGS sequence"/>
</dbReference>
<feature type="binding site" evidence="9">
    <location>
        <begin position="108"/>
        <end position="115"/>
    </location>
    <ligand>
        <name>GTP</name>
        <dbReference type="ChEBI" id="CHEBI:37565"/>
    </ligand>
</feature>
<dbReference type="Gene3D" id="3.40.50.300">
    <property type="entry name" value="P-loop containing nucleotide triphosphate hydrolases"/>
    <property type="match status" value="1"/>
</dbReference>
<dbReference type="Pfam" id="PF02881">
    <property type="entry name" value="SRP54_N"/>
    <property type="match status" value="1"/>
</dbReference>
<feature type="binding site" evidence="9">
    <location>
        <begin position="247"/>
        <end position="250"/>
    </location>
    <ligand>
        <name>GTP</name>
        <dbReference type="ChEBI" id="CHEBI:37565"/>
    </ligand>
</feature>
<keyword evidence="4 9" id="KW-0694">RNA-binding</keyword>
<comment type="domain">
    <text evidence="9">Composed of three domains: the N-terminal N domain, which is responsible for interactions with the ribosome, the central G domain, which binds GTP, and the C-terminal M domain, which binds the RNA and the signal sequence of the RNC.</text>
</comment>
<dbReference type="SUPFAM" id="SSF52540">
    <property type="entry name" value="P-loop containing nucleoside triphosphate hydrolases"/>
    <property type="match status" value="1"/>
</dbReference>
<dbReference type="InterPro" id="IPR027417">
    <property type="entry name" value="P-loop_NTPase"/>
</dbReference>
<dbReference type="PANTHER" id="PTHR11564:SF5">
    <property type="entry name" value="SIGNAL RECOGNITION PARTICLE SUBUNIT SRP54"/>
    <property type="match status" value="1"/>
</dbReference>
<keyword evidence="7 9" id="KW-0687">Ribonucleoprotein</keyword>
<evidence type="ECO:0000256" key="5">
    <source>
        <dbReference type="ARBA" id="ARBA00023134"/>
    </source>
</evidence>
<proteinExistence type="inferred from homology"/>
<reference evidence="11 12" key="1">
    <citation type="journal article" date="2016" name="Nat. Commun.">
        <title>Thousands of microbial genomes shed light on interconnected biogeochemical processes in an aquifer system.</title>
        <authorList>
            <person name="Anantharaman K."/>
            <person name="Brown C.T."/>
            <person name="Hug L.A."/>
            <person name="Sharon I."/>
            <person name="Castelle C.J."/>
            <person name="Probst A.J."/>
            <person name="Thomas B.C."/>
            <person name="Singh A."/>
            <person name="Wilkins M.J."/>
            <person name="Karaoz U."/>
            <person name="Brodie E.L."/>
            <person name="Williams K.H."/>
            <person name="Hubbard S.S."/>
            <person name="Banfield J.F."/>
        </authorList>
    </citation>
    <scope>NUCLEOTIDE SEQUENCE [LARGE SCALE GENOMIC DNA]</scope>
</reference>
<comment type="function">
    <text evidence="9">Involved in targeting and insertion of nascent membrane proteins into the cytoplasmic membrane. Binds to the hydrophobic signal sequence of the ribosome-nascent chain (RNC) as it emerges from the ribosomes. The SRP-RNC complex is then targeted to the cytoplasmic membrane where it interacts with the SRP receptor FtsY.</text>
</comment>
<keyword evidence="3 9" id="KW-0378">Hydrolase</keyword>
<dbReference type="InterPro" id="IPR042101">
    <property type="entry name" value="SRP54_N_sf"/>
</dbReference>
<comment type="subunit">
    <text evidence="9">Part of the signal recognition particle protein translocation system, which is composed of SRP and FtsY.</text>
</comment>
<dbReference type="EMBL" id="MFYX01000106">
    <property type="protein sequence ID" value="OGK02522.1"/>
    <property type="molecule type" value="Genomic_DNA"/>
</dbReference>
<dbReference type="Pfam" id="PF02978">
    <property type="entry name" value="SRP_SPB"/>
    <property type="match status" value="1"/>
</dbReference>
<dbReference type="InterPro" id="IPR013822">
    <property type="entry name" value="Signal_recog_particl_SRP54_hlx"/>
</dbReference>
<dbReference type="InterPro" id="IPR004780">
    <property type="entry name" value="SRP"/>
</dbReference>
<evidence type="ECO:0000313" key="11">
    <source>
        <dbReference type="EMBL" id="OGK02522.1"/>
    </source>
</evidence>
<dbReference type="SMART" id="SM00382">
    <property type="entry name" value="AAA"/>
    <property type="match status" value="1"/>
</dbReference>
<dbReference type="CDD" id="cd18539">
    <property type="entry name" value="SRP_G"/>
    <property type="match status" value="1"/>
</dbReference>
<keyword evidence="6 9" id="KW-0733">Signal recognition particle</keyword>
<dbReference type="InterPro" id="IPR000897">
    <property type="entry name" value="SRP54_GTPase_dom"/>
</dbReference>
<name>A0A1F7F7I0_UNCRA</name>
<comment type="subcellular location">
    <subcellularLocation>
        <location evidence="9">Cytoplasm</location>
    </subcellularLocation>
    <text evidence="9">The SRP-RNC complex is targeted to the cytoplasmic membrane.</text>
</comment>
<evidence type="ECO:0000256" key="2">
    <source>
        <dbReference type="ARBA" id="ARBA00022741"/>
    </source>
</evidence>
<dbReference type="Gene3D" id="1.20.120.140">
    <property type="entry name" value="Signal recognition particle SRP54, nucleotide-binding domain"/>
    <property type="match status" value="1"/>
</dbReference>
<dbReference type="EC" id="3.6.5.4" evidence="9"/>
<dbReference type="InterPro" id="IPR003593">
    <property type="entry name" value="AAA+_ATPase"/>
</dbReference>
<dbReference type="SMART" id="SM00963">
    <property type="entry name" value="SRP54_N"/>
    <property type="match status" value="1"/>
</dbReference>
<dbReference type="PANTHER" id="PTHR11564">
    <property type="entry name" value="SIGNAL RECOGNITION PARTICLE 54K PROTEIN SRP54"/>
    <property type="match status" value="1"/>
</dbReference>
<evidence type="ECO:0000256" key="1">
    <source>
        <dbReference type="ARBA" id="ARBA00005450"/>
    </source>
</evidence>
<evidence type="ECO:0000256" key="9">
    <source>
        <dbReference type="HAMAP-Rule" id="MF_00306"/>
    </source>
</evidence>
<accession>A0A1F7F7I0</accession>
<gene>
    <name evidence="9" type="primary">ffh</name>
    <name evidence="11" type="ORF">A2519_12005</name>
</gene>
<dbReference type="AlphaFoldDB" id="A0A1F7F7I0"/>
<evidence type="ECO:0000256" key="3">
    <source>
        <dbReference type="ARBA" id="ARBA00022801"/>
    </source>
</evidence>
<evidence type="ECO:0000256" key="6">
    <source>
        <dbReference type="ARBA" id="ARBA00023135"/>
    </source>
</evidence>